<dbReference type="PANTHER" id="PTHR46108:SF4">
    <property type="entry name" value="BLUE CHEESE"/>
    <property type="match status" value="1"/>
</dbReference>
<dbReference type="PANTHER" id="PTHR46108">
    <property type="entry name" value="BLUE CHEESE"/>
    <property type="match status" value="1"/>
</dbReference>
<protein>
    <submittedName>
        <fullName evidence="3">Uncharacterized protein</fullName>
    </submittedName>
</protein>
<feature type="region of interest" description="Disordered" evidence="2">
    <location>
        <begin position="1365"/>
        <end position="1384"/>
    </location>
</feature>
<dbReference type="SUPFAM" id="SSF56219">
    <property type="entry name" value="DNase I-like"/>
    <property type="match status" value="1"/>
</dbReference>
<gene>
    <name evidence="3" type="ORF">F3Y22_tig00003096pilonHSYRG00052</name>
</gene>
<proteinExistence type="predicted"/>
<dbReference type="SUPFAM" id="SSF49899">
    <property type="entry name" value="Concanavalin A-like lectins/glucanases"/>
    <property type="match status" value="1"/>
</dbReference>
<dbReference type="Gene3D" id="3.60.10.10">
    <property type="entry name" value="Endonuclease/exonuclease/phosphatase"/>
    <property type="match status" value="1"/>
</dbReference>
<comment type="caution">
    <text evidence="3">The sequence shown here is derived from an EMBL/GenBank/DDBJ whole genome shotgun (WGS) entry which is preliminary data.</text>
</comment>
<sequence length="1680" mass="188750">MTENNFTSFPLSIPSGLVNPDKERVYNVGSIRVLIRSLLLFTPKVHLEVLNLIEKLARYGPFNLENLTSAGCVELVLETIHPFLSSSSLLLSHSLKIIEVSLGERSWPPAAGYSFVCWFQMKNFLKTPAKETEPTISGFSKMKTGLNGQHHDHSLSFSGLELEEGQWHHLAIVHSKLNALAGLFQPSIAYLYFDGKLMQTGRLGYSPSPIGKPLQVTIGTPVTTGKVGDIEGFSKMQIFSVLSPTRLAGVNLYGGCSSIWDTLHAQSGIPRFGRLRGDINICRQCVIGDTIRSVGGMSVILALVEAVETSDMLHMALSFLSCALHHNPQNIKDMQTYRGYHLLALFLRQRMPSFDMQCLEILLQIAACEASFSEPRKLECIQTFASPIETIRETSFEDLNFPKFHDKTPGGTQFDMDDFSSLKDSFSHTSDPENADMPVETSNCIVLSSVDMVEQVLLDWTLWVTAPVSIQIALLNFLEQLASHRYRNHNLTVLRKINLVRHLLVTLQRGDVEVPVLEKLVAILGVILKEGFLASELEYVVKFVIMSFDPPEAEHAVNSCLPHWKKFQIAAELVEENADMIDELQGEALMHKTYGARLMGGDAFSPATTTSILRFMVDLAKMCPTFSIVWSNSEDARERSKEKEEKNLTDCDDPSSLSTPSIFLVEEEQSATTSISDGSFSQGQLSSTYDRMLPSNFNGDRVSQVPSTSSTNVVIHHSIKDNLAIHPLDQQFSVPVSSPDSSPNHHEFKNLMESSMSSVYIDQSYDSKSGSLVPNSTNTTFSVIPKLLLEMDDSGYGGGPCSAGAALMLDFIAEVLADLSTEQIKAAQFVENILEMVPLHVGTESTLVFQGLFLSRLMNFNEMHLLHDDEEDEKKLDKIKWSSNLDALCWMIVDRVTWELSPNLLNLTIDVVKYLLVHRKVALEDLLVSKLNKGKRINGPYRNRRKLECCKVRINSIQNVLDGELELGEMELSKVKHGDGPDVSDSKSIFNLLNDIQLYDEPLYIGPDELKDFVKEEGLKKAIANVNGIWLDGKKISVGVAKYQKQKLRQAVRSNVRRDEDSLIKGGYRSRRVGSEYFSRLRDERLYKDAVVSFDGQNEDLEIVVKGLASDGIKVKRAKWGYAWNSCILTFGSMEEFEEVWSSRREEVAFWFDWLDPLMSGEGVPMAFCSVELIGMPLLCWNASFMEKMVSRWGKLVCIHESTARREDLAVARVLLRVASPFDSRKLLHWVHMGDSLRDKASSEEKEESFYDGVGSKKLCAEDYRDTVDRWLVGENCTTMAGSKGSQHLMLEDGEGQTRGLKMSDFSKEDLNFKGDYRGLGLRNTPLNDCDKAQLEDLRVRVEILGEHHQSGSIEHFMQNEGRSMGVEEEGGSSHISAGDHLQSSRNVKGAATICQSGSVARNENRRERRLLTREALDVRYCKKEKSRAIANMVKRLKPCLLVIQETKLEFCSQSLRRRIGENTLNGGSFAPAVGSAGGLMVLWNDKEFEVSNSHLNGRFIAVYGKFKNSREECVIINVYGPSIDSEEAKFFRELLVFVSAQTCQSALGINDLEVIAQGGVISQQEWNQLMQSRTVLWRLYRTEESIWFQKSRAKWIKDADINTKFFHLLVLNRIKRNEITSLKINDSIVSDPQSIKSPIVDFFKKAYNSKFTMEVDDLSLDFAKMTGVQSSKLEKQFLE</sequence>
<evidence type="ECO:0000313" key="3">
    <source>
        <dbReference type="EMBL" id="KAE8729878.1"/>
    </source>
</evidence>
<dbReference type="InterPro" id="IPR036691">
    <property type="entry name" value="Endo/exonu/phosph_ase_sf"/>
</dbReference>
<evidence type="ECO:0000256" key="2">
    <source>
        <dbReference type="SAM" id="MobiDB-lite"/>
    </source>
</evidence>
<dbReference type="InterPro" id="IPR013320">
    <property type="entry name" value="ConA-like_dom_sf"/>
</dbReference>
<dbReference type="EMBL" id="VEPZ02000210">
    <property type="protein sequence ID" value="KAE8729878.1"/>
    <property type="molecule type" value="Genomic_DNA"/>
</dbReference>
<dbReference type="Proteomes" id="UP000436088">
    <property type="component" value="Unassembled WGS sequence"/>
</dbReference>
<evidence type="ECO:0000256" key="1">
    <source>
        <dbReference type="ARBA" id="ARBA00022574"/>
    </source>
</evidence>
<name>A0A6A3CRR9_HIBSY</name>
<keyword evidence="1" id="KW-0853">WD repeat</keyword>
<keyword evidence="4" id="KW-1185">Reference proteome</keyword>
<evidence type="ECO:0000313" key="4">
    <source>
        <dbReference type="Proteomes" id="UP000436088"/>
    </source>
</evidence>
<dbReference type="InterPro" id="IPR051944">
    <property type="entry name" value="BEACH_domain_protein"/>
</dbReference>
<feature type="compositionally biased region" description="Basic and acidic residues" evidence="2">
    <location>
        <begin position="634"/>
        <end position="649"/>
    </location>
</feature>
<organism evidence="3 4">
    <name type="scientific">Hibiscus syriacus</name>
    <name type="common">Rose of Sharon</name>
    <dbReference type="NCBI Taxonomy" id="106335"/>
    <lineage>
        <taxon>Eukaryota</taxon>
        <taxon>Viridiplantae</taxon>
        <taxon>Streptophyta</taxon>
        <taxon>Embryophyta</taxon>
        <taxon>Tracheophyta</taxon>
        <taxon>Spermatophyta</taxon>
        <taxon>Magnoliopsida</taxon>
        <taxon>eudicotyledons</taxon>
        <taxon>Gunneridae</taxon>
        <taxon>Pentapetalae</taxon>
        <taxon>rosids</taxon>
        <taxon>malvids</taxon>
        <taxon>Malvales</taxon>
        <taxon>Malvaceae</taxon>
        <taxon>Malvoideae</taxon>
        <taxon>Hibiscus</taxon>
    </lineage>
</organism>
<accession>A0A6A3CRR9</accession>
<reference evidence="3" key="1">
    <citation type="submission" date="2019-09" db="EMBL/GenBank/DDBJ databases">
        <title>Draft genome information of white flower Hibiscus syriacus.</title>
        <authorList>
            <person name="Kim Y.-M."/>
        </authorList>
    </citation>
    <scope>NUCLEOTIDE SEQUENCE [LARGE SCALE GENOMIC DNA]</scope>
    <source>
        <strain evidence="3">YM2019G1</strain>
    </source>
</reference>
<feature type="region of interest" description="Disordered" evidence="2">
    <location>
        <begin position="634"/>
        <end position="657"/>
    </location>
</feature>